<dbReference type="KEGG" id="tet:TTHERM_00194820"/>
<evidence type="ECO:0000313" key="2">
    <source>
        <dbReference type="EMBL" id="EAR96990.2"/>
    </source>
</evidence>
<dbReference type="EMBL" id="GG662673">
    <property type="protein sequence ID" value="EAR96990.2"/>
    <property type="molecule type" value="Genomic_DNA"/>
</dbReference>
<gene>
    <name evidence="2" type="ORF">TTHERM_00194820</name>
</gene>
<proteinExistence type="predicted"/>
<feature type="chain" id="PRO_5004201964" evidence="1">
    <location>
        <begin position="22"/>
        <end position="173"/>
    </location>
</feature>
<dbReference type="Proteomes" id="UP000009168">
    <property type="component" value="Unassembled WGS sequence"/>
</dbReference>
<organism evidence="2 3">
    <name type="scientific">Tetrahymena thermophila (strain SB210)</name>
    <dbReference type="NCBI Taxonomy" id="312017"/>
    <lineage>
        <taxon>Eukaryota</taxon>
        <taxon>Sar</taxon>
        <taxon>Alveolata</taxon>
        <taxon>Ciliophora</taxon>
        <taxon>Intramacronucleata</taxon>
        <taxon>Oligohymenophorea</taxon>
        <taxon>Hymenostomatida</taxon>
        <taxon>Tetrahymenina</taxon>
        <taxon>Tetrahymenidae</taxon>
        <taxon>Tetrahymena</taxon>
    </lineage>
</organism>
<dbReference type="GeneID" id="7830573"/>
<accession>Q23K53</accession>
<keyword evidence="2" id="KW-0812">Transmembrane</keyword>
<dbReference type="InParanoid" id="Q23K53"/>
<name>Q23K53_TETTS</name>
<keyword evidence="1" id="KW-0732">Signal</keyword>
<protein>
    <submittedName>
        <fullName evidence="2">Transmembrane protein, putative</fullName>
    </submittedName>
</protein>
<keyword evidence="3" id="KW-1185">Reference proteome</keyword>
<feature type="signal peptide" evidence="1">
    <location>
        <begin position="1"/>
        <end position="21"/>
    </location>
</feature>
<reference evidence="3" key="1">
    <citation type="journal article" date="2006" name="PLoS Biol.">
        <title>Macronuclear genome sequence of the ciliate Tetrahymena thermophila, a model eukaryote.</title>
        <authorList>
            <person name="Eisen J.A."/>
            <person name="Coyne R.S."/>
            <person name="Wu M."/>
            <person name="Wu D."/>
            <person name="Thiagarajan M."/>
            <person name="Wortman J.R."/>
            <person name="Badger J.H."/>
            <person name="Ren Q."/>
            <person name="Amedeo P."/>
            <person name="Jones K.M."/>
            <person name="Tallon L.J."/>
            <person name="Delcher A.L."/>
            <person name="Salzberg S.L."/>
            <person name="Silva J.C."/>
            <person name="Haas B.J."/>
            <person name="Majoros W.H."/>
            <person name="Farzad M."/>
            <person name="Carlton J.M."/>
            <person name="Smith R.K. Jr."/>
            <person name="Garg J."/>
            <person name="Pearlman R.E."/>
            <person name="Karrer K.M."/>
            <person name="Sun L."/>
            <person name="Manning G."/>
            <person name="Elde N.C."/>
            <person name="Turkewitz A.P."/>
            <person name="Asai D.J."/>
            <person name="Wilkes D.E."/>
            <person name="Wang Y."/>
            <person name="Cai H."/>
            <person name="Collins K."/>
            <person name="Stewart B.A."/>
            <person name="Lee S.R."/>
            <person name="Wilamowska K."/>
            <person name="Weinberg Z."/>
            <person name="Ruzzo W.L."/>
            <person name="Wloga D."/>
            <person name="Gaertig J."/>
            <person name="Frankel J."/>
            <person name="Tsao C.-C."/>
            <person name="Gorovsky M.A."/>
            <person name="Keeling P.J."/>
            <person name="Waller R.F."/>
            <person name="Patron N.J."/>
            <person name="Cherry J.M."/>
            <person name="Stover N.A."/>
            <person name="Krieger C.J."/>
            <person name="del Toro C."/>
            <person name="Ryder H.F."/>
            <person name="Williamson S.C."/>
            <person name="Barbeau R.A."/>
            <person name="Hamilton E.P."/>
            <person name="Orias E."/>
        </authorList>
    </citation>
    <scope>NUCLEOTIDE SEQUENCE [LARGE SCALE GENOMIC DNA]</scope>
    <source>
        <strain evidence="3">SB210</strain>
    </source>
</reference>
<dbReference type="RefSeq" id="XP_001017235.2">
    <property type="nucleotide sequence ID" value="XM_001017235.3"/>
</dbReference>
<evidence type="ECO:0000313" key="3">
    <source>
        <dbReference type="Proteomes" id="UP000009168"/>
    </source>
</evidence>
<dbReference type="HOGENOM" id="CLU_1889988_0_0_1"/>
<keyword evidence="2" id="KW-0472">Membrane</keyword>
<dbReference type="AlphaFoldDB" id="Q23K53"/>
<sequence length="173" mass="20368">MNKNIIFALFLIVLGLTVVFTIKKEQNLNKPSKLFFEGMYEGFNFTPNFETINKVNRFNVNLTKLDESFATLGKSLIYPEKQRLAIEQIYNFFLEVQKSVDPQDAEGQYIINQHLIIFQNLEIFQAKALRSFTENQISPVLFYWDAQDLFPYGLYKEYGINLIYTLKLMIFDD</sequence>
<evidence type="ECO:0000256" key="1">
    <source>
        <dbReference type="SAM" id="SignalP"/>
    </source>
</evidence>